<proteinExistence type="predicted"/>
<dbReference type="Proteomes" id="UP001153331">
    <property type="component" value="Unassembled WGS sequence"/>
</dbReference>
<evidence type="ECO:0000313" key="1">
    <source>
        <dbReference type="EMBL" id="KAJ8112048.1"/>
    </source>
</evidence>
<keyword evidence="2" id="KW-1185">Reference proteome</keyword>
<sequence>MTFQRLNIRAKKSLPGLYSFDNMDRCHTSKSTTVHQESPSHSDILLNSDDDLEEFGARLERCKASPSKNSTSKRQKLFGSLRSLRSLANLHSSPTKITQSRIEHTESPVKHMGSCTTFSPIPPSLALLNFEQSPSDKPMFELNLHERSVSGASLEVQHSSPITVPGSGRKTTLYSVVGHSASDLPSGTIPDTPGPMQRAFIRDIANEVTWQHANLTPLESHIPSTPVLTPLPGTNLSVGDVDPELIPLPPSVNASMVQISPEVPGYFDLPVHEQLNMNKADMLNGLAYLKLADEYNRDANKENDGSDTTRTNSCPGPHSPPMKTRHEPESVELNDTTNALGTAQDQTWALRCKQQANDSDAVNDLDLSQHHHSLPFRLKQNEEGVYEQNKKQVVINEGSETRSDRRTVDKISEQTHECPNQPKFTGNPADSATSGFPPDTIGGCKSPVNFAYIVLENPKEHRLSIAQENTWGEHTGLYDGSGYGKESSGPATPGEPDEGTKDVHRQPSPRFKEGPSATLSIHRASSGEEIPIPTVKDENIYAERAREWSPLTTDEQYDYESLEFIYRAYT</sequence>
<organism evidence="1 2">
    <name type="scientific">Boeremia exigua</name>
    <dbReference type="NCBI Taxonomy" id="749465"/>
    <lineage>
        <taxon>Eukaryota</taxon>
        <taxon>Fungi</taxon>
        <taxon>Dikarya</taxon>
        <taxon>Ascomycota</taxon>
        <taxon>Pezizomycotina</taxon>
        <taxon>Dothideomycetes</taxon>
        <taxon>Pleosporomycetidae</taxon>
        <taxon>Pleosporales</taxon>
        <taxon>Pleosporineae</taxon>
        <taxon>Didymellaceae</taxon>
        <taxon>Boeremia</taxon>
    </lineage>
</organism>
<accession>A0ACC2IA94</accession>
<reference evidence="1" key="1">
    <citation type="submission" date="2022-11" db="EMBL/GenBank/DDBJ databases">
        <title>Genome Sequence of Boeremia exigua.</title>
        <authorList>
            <person name="Buettner E."/>
        </authorList>
    </citation>
    <scope>NUCLEOTIDE SEQUENCE</scope>
    <source>
        <strain evidence="1">CU02</strain>
    </source>
</reference>
<evidence type="ECO:0000313" key="2">
    <source>
        <dbReference type="Proteomes" id="UP001153331"/>
    </source>
</evidence>
<name>A0ACC2IA94_9PLEO</name>
<protein>
    <submittedName>
        <fullName evidence="1">Uncharacterized protein</fullName>
    </submittedName>
</protein>
<dbReference type="EMBL" id="JAPHNI010000355">
    <property type="protein sequence ID" value="KAJ8112048.1"/>
    <property type="molecule type" value="Genomic_DNA"/>
</dbReference>
<gene>
    <name evidence="1" type="ORF">OPT61_g5497</name>
</gene>
<comment type="caution">
    <text evidence="1">The sequence shown here is derived from an EMBL/GenBank/DDBJ whole genome shotgun (WGS) entry which is preliminary data.</text>
</comment>